<comment type="caution">
    <text evidence="1">The sequence shown here is derived from an EMBL/GenBank/DDBJ whole genome shotgun (WGS) entry which is preliminary data.</text>
</comment>
<evidence type="ECO:0000313" key="2">
    <source>
        <dbReference type="Proteomes" id="UP000178109"/>
    </source>
</evidence>
<evidence type="ECO:0000313" key="1">
    <source>
        <dbReference type="EMBL" id="OGY91233.1"/>
    </source>
</evidence>
<accession>A0A1G2BQ39</accession>
<proteinExistence type="predicted"/>
<dbReference type="STRING" id="1798553.A3H70_05055"/>
<gene>
    <name evidence="1" type="ORF">A3H70_05055</name>
</gene>
<protein>
    <submittedName>
        <fullName evidence="1">Uncharacterized protein</fullName>
    </submittedName>
</protein>
<organism evidence="1 2">
    <name type="scientific">Candidatus Komeilibacteria bacterium RIFCSPLOWO2_02_FULL_48_11</name>
    <dbReference type="NCBI Taxonomy" id="1798553"/>
    <lineage>
        <taxon>Bacteria</taxon>
        <taxon>Candidatus Komeiliibacteriota</taxon>
    </lineage>
</organism>
<dbReference type="Proteomes" id="UP000178109">
    <property type="component" value="Unassembled WGS sequence"/>
</dbReference>
<dbReference type="AlphaFoldDB" id="A0A1G2BQ39"/>
<dbReference type="EMBL" id="MHKO01000050">
    <property type="protein sequence ID" value="OGY91233.1"/>
    <property type="molecule type" value="Genomic_DNA"/>
</dbReference>
<reference evidence="1 2" key="1">
    <citation type="journal article" date="2016" name="Nat. Commun.">
        <title>Thousands of microbial genomes shed light on interconnected biogeochemical processes in an aquifer system.</title>
        <authorList>
            <person name="Anantharaman K."/>
            <person name="Brown C.T."/>
            <person name="Hug L.A."/>
            <person name="Sharon I."/>
            <person name="Castelle C.J."/>
            <person name="Probst A.J."/>
            <person name="Thomas B.C."/>
            <person name="Singh A."/>
            <person name="Wilkins M.J."/>
            <person name="Karaoz U."/>
            <person name="Brodie E.L."/>
            <person name="Williams K.H."/>
            <person name="Hubbard S.S."/>
            <person name="Banfield J.F."/>
        </authorList>
    </citation>
    <scope>NUCLEOTIDE SEQUENCE [LARGE SCALE GENOMIC DNA]</scope>
</reference>
<sequence>MSKSKVPSRGGQANQCQMLKYARHSEAKPKNLRLNPEIPARGSLQRMVRSAFGRLQLCFAQDDGFDLLSSRGLE</sequence>
<name>A0A1G2BQ39_9BACT</name>